<evidence type="ECO:0000313" key="9">
    <source>
        <dbReference type="EMBL" id="EKC46198.1"/>
    </source>
</evidence>
<dbReference type="PANTHER" id="PTHR32243:SF50">
    <property type="entry name" value="MALTOSE_MALTODEXTRIN TRANSPORT SYSTEM PERMEASE PROTEIN MALG"/>
    <property type="match status" value="1"/>
</dbReference>
<name>K1RLB3_9ZZZZ</name>
<dbReference type="PANTHER" id="PTHR32243">
    <property type="entry name" value="MALTOSE TRANSPORT SYSTEM PERMEASE-RELATED"/>
    <property type="match status" value="1"/>
</dbReference>
<dbReference type="GO" id="GO:0005886">
    <property type="term" value="C:plasma membrane"/>
    <property type="evidence" value="ECO:0007669"/>
    <property type="project" value="UniProtKB-SubCell"/>
</dbReference>
<dbReference type="EMBL" id="AJWZ01011191">
    <property type="protein sequence ID" value="EKC46198.1"/>
    <property type="molecule type" value="Genomic_DNA"/>
</dbReference>
<gene>
    <name evidence="9" type="ORF">OBE_16396</name>
</gene>
<dbReference type="InterPro" id="IPR050901">
    <property type="entry name" value="BP-dep_ABC_trans_perm"/>
</dbReference>
<comment type="caution">
    <text evidence="9">The sequence shown here is derived from an EMBL/GenBank/DDBJ whole genome shotgun (WGS) entry which is preliminary data.</text>
</comment>
<dbReference type="AlphaFoldDB" id="K1RLB3"/>
<dbReference type="InterPro" id="IPR035906">
    <property type="entry name" value="MetI-like_sf"/>
</dbReference>
<reference evidence="9" key="1">
    <citation type="journal article" date="2013" name="Environ. Microbiol.">
        <title>Microbiota from the distal guts of lean and obese adolescents exhibit partial functional redundancy besides clear differences in community structure.</title>
        <authorList>
            <person name="Ferrer M."/>
            <person name="Ruiz A."/>
            <person name="Lanza F."/>
            <person name="Haange S.B."/>
            <person name="Oberbach A."/>
            <person name="Till H."/>
            <person name="Bargiela R."/>
            <person name="Campoy C."/>
            <person name="Segura M.T."/>
            <person name="Richter M."/>
            <person name="von Bergen M."/>
            <person name="Seifert J."/>
            <person name="Suarez A."/>
        </authorList>
    </citation>
    <scope>NUCLEOTIDE SEQUENCE</scope>
</reference>
<dbReference type="SUPFAM" id="SSF161098">
    <property type="entry name" value="MetI-like"/>
    <property type="match status" value="1"/>
</dbReference>
<organism evidence="9">
    <name type="scientific">human gut metagenome</name>
    <dbReference type="NCBI Taxonomy" id="408170"/>
    <lineage>
        <taxon>unclassified sequences</taxon>
        <taxon>metagenomes</taxon>
        <taxon>organismal metagenomes</taxon>
    </lineage>
</organism>
<evidence type="ECO:0000256" key="6">
    <source>
        <dbReference type="ARBA" id="ARBA00022989"/>
    </source>
</evidence>
<evidence type="ECO:0000256" key="5">
    <source>
        <dbReference type="ARBA" id="ARBA00022692"/>
    </source>
</evidence>
<evidence type="ECO:0000256" key="1">
    <source>
        <dbReference type="ARBA" id="ARBA00004651"/>
    </source>
</evidence>
<evidence type="ECO:0000256" key="2">
    <source>
        <dbReference type="ARBA" id="ARBA00022448"/>
    </source>
</evidence>
<feature type="transmembrane region" description="Helical" evidence="8">
    <location>
        <begin position="31"/>
        <end position="49"/>
    </location>
</feature>
<keyword evidence="3" id="KW-1003">Cell membrane</keyword>
<comment type="subcellular location">
    <subcellularLocation>
        <location evidence="1">Cell membrane</location>
        <topology evidence="1">Multi-pass membrane protein</topology>
    </subcellularLocation>
</comment>
<keyword evidence="4" id="KW-0762">Sugar transport</keyword>
<evidence type="ECO:0000256" key="7">
    <source>
        <dbReference type="ARBA" id="ARBA00023136"/>
    </source>
</evidence>
<feature type="transmembrane region" description="Helical" evidence="8">
    <location>
        <begin position="125"/>
        <end position="149"/>
    </location>
</feature>
<protein>
    <submittedName>
        <fullName evidence="9">Sugar ABC transporter, permease protein</fullName>
    </submittedName>
</protein>
<sequence>MSTTAVPSAAVQKQLKQGKVKKGIFSVIRHLVLALLAFIWLVPIAWLLLTSFSTDKGINFTRFVPESFTMWNYVSIMTQPDSVAQFPRWFMNTLVVACFNCVISTCFVLMVAYAISCCRFKGRKLLQNLSVTVNLFPGVLAMIAVYFVLKHLNRLLCRNSSLFTPSQFLTVLLAAFSL</sequence>
<dbReference type="Gene3D" id="1.10.3720.10">
    <property type="entry name" value="MetI-like"/>
    <property type="match status" value="1"/>
</dbReference>
<evidence type="ECO:0000256" key="8">
    <source>
        <dbReference type="SAM" id="Phobius"/>
    </source>
</evidence>
<keyword evidence="6 8" id="KW-1133">Transmembrane helix</keyword>
<keyword evidence="7 8" id="KW-0472">Membrane</keyword>
<keyword evidence="2" id="KW-0813">Transport</keyword>
<evidence type="ECO:0000256" key="3">
    <source>
        <dbReference type="ARBA" id="ARBA00022475"/>
    </source>
</evidence>
<keyword evidence="5 8" id="KW-0812">Transmembrane</keyword>
<accession>K1RLB3</accession>
<feature type="transmembrane region" description="Helical" evidence="8">
    <location>
        <begin position="89"/>
        <end position="113"/>
    </location>
</feature>
<evidence type="ECO:0000256" key="4">
    <source>
        <dbReference type="ARBA" id="ARBA00022597"/>
    </source>
</evidence>
<proteinExistence type="predicted"/>